<proteinExistence type="predicted"/>
<keyword evidence="2" id="KW-0732">Signal</keyword>
<keyword evidence="4" id="KW-1185">Reference proteome</keyword>
<reference evidence="3 4" key="1">
    <citation type="submission" date="2018-09" db="EMBL/GenBank/DDBJ databases">
        <title>Marinorhizobium profundi gen. nov., sp. nov., isolated from a deep-sea sediment sample from the New Britain Trench and proposal of Marinorhizobiaceae fam. nov. in the order Rhizobiales of the class Alphaproteobacteria.</title>
        <authorList>
            <person name="Cao J."/>
        </authorList>
    </citation>
    <scope>NUCLEOTIDE SEQUENCE [LARGE SCALE GENOMIC DNA]</scope>
    <source>
        <strain evidence="3 4">WS11</strain>
    </source>
</reference>
<dbReference type="KEGG" id="abaw:D5400_15795"/>
<sequence>MRTVRPLRSRKTGFGLVATFALVAVVEPSPTFAQASEPEAETRQTVEPIDKGGRIKSLRKPTDRPSRLLSKRVERVTARPEVLCGALSVFGLVEPGLQSVLLRNGAWECSPVLANVEPVPEEGPATSLFTLVRGRGSLDPPTIRIKLNELDPATSDSARNTVLSAMRSAVRNYGMELPTGHIAALEDMERVDRVENGLRLRITPEMGDARRLNILLEFVGEPEPEPTEAASDMASPEPASLEERMGAAD</sequence>
<organism evidence="3 4">
    <name type="scientific">Georhizobium profundi</name>
    <dbReference type="NCBI Taxonomy" id="2341112"/>
    <lineage>
        <taxon>Bacteria</taxon>
        <taxon>Pseudomonadati</taxon>
        <taxon>Pseudomonadota</taxon>
        <taxon>Alphaproteobacteria</taxon>
        <taxon>Hyphomicrobiales</taxon>
        <taxon>Rhizobiaceae</taxon>
        <taxon>Georhizobium</taxon>
    </lineage>
</organism>
<feature type="signal peptide" evidence="2">
    <location>
        <begin position="1"/>
        <end position="33"/>
    </location>
</feature>
<feature type="compositionally biased region" description="Basic and acidic residues" evidence="1">
    <location>
        <begin position="40"/>
        <end position="53"/>
    </location>
</feature>
<evidence type="ECO:0000313" key="3">
    <source>
        <dbReference type="EMBL" id="AZN72537.1"/>
    </source>
</evidence>
<dbReference type="Pfam" id="PF19495">
    <property type="entry name" value="DUF6030"/>
    <property type="match status" value="1"/>
</dbReference>
<feature type="region of interest" description="Disordered" evidence="1">
    <location>
        <begin position="220"/>
        <end position="249"/>
    </location>
</feature>
<dbReference type="InterPro" id="IPR046071">
    <property type="entry name" value="DUF6030"/>
</dbReference>
<dbReference type="EMBL" id="CP032509">
    <property type="protein sequence ID" value="AZN72537.1"/>
    <property type="molecule type" value="Genomic_DNA"/>
</dbReference>
<dbReference type="AlphaFoldDB" id="A0A3S9B6J8"/>
<evidence type="ECO:0000313" key="4">
    <source>
        <dbReference type="Proteomes" id="UP000268192"/>
    </source>
</evidence>
<evidence type="ECO:0000256" key="1">
    <source>
        <dbReference type="SAM" id="MobiDB-lite"/>
    </source>
</evidence>
<feature type="chain" id="PRO_5019003505" description="POTRA domain-containing protein" evidence="2">
    <location>
        <begin position="34"/>
        <end position="249"/>
    </location>
</feature>
<feature type="region of interest" description="Disordered" evidence="1">
    <location>
        <begin position="32"/>
        <end position="66"/>
    </location>
</feature>
<name>A0A3S9B6J8_9HYPH</name>
<evidence type="ECO:0008006" key="5">
    <source>
        <dbReference type="Google" id="ProtNLM"/>
    </source>
</evidence>
<evidence type="ECO:0000256" key="2">
    <source>
        <dbReference type="SAM" id="SignalP"/>
    </source>
</evidence>
<protein>
    <recommendedName>
        <fullName evidence="5">POTRA domain-containing protein</fullName>
    </recommendedName>
</protein>
<dbReference type="Proteomes" id="UP000268192">
    <property type="component" value="Chromosome"/>
</dbReference>
<accession>A0A3S9B6J8</accession>
<gene>
    <name evidence="3" type="ORF">D5400_15795</name>
</gene>